<comment type="similarity">
    <text evidence="3 8 9">Belongs to the NDK family.</text>
</comment>
<evidence type="ECO:0000256" key="6">
    <source>
        <dbReference type="ARBA" id="ARBA00022777"/>
    </source>
</evidence>
<evidence type="ECO:0000256" key="3">
    <source>
        <dbReference type="ARBA" id="ARBA00008142"/>
    </source>
</evidence>
<feature type="domain" description="Nucleoside diphosphate kinase-like" evidence="10">
    <location>
        <begin position="40"/>
        <end position="180"/>
    </location>
</feature>
<dbReference type="GO" id="GO:0004550">
    <property type="term" value="F:nucleoside diphosphate kinase activity"/>
    <property type="evidence" value="ECO:0007669"/>
    <property type="project" value="UniProtKB-EC"/>
</dbReference>
<protein>
    <submittedName>
        <fullName evidence="11">Nucleoside diphosphate kinase</fullName>
    </submittedName>
</protein>
<dbReference type="SMART" id="SM00562">
    <property type="entry name" value="NDK"/>
    <property type="match status" value="1"/>
</dbReference>
<evidence type="ECO:0000256" key="1">
    <source>
        <dbReference type="ARBA" id="ARBA00000082"/>
    </source>
</evidence>
<dbReference type="SUPFAM" id="SSF54919">
    <property type="entry name" value="Nucleoside diphosphate kinase, NDK"/>
    <property type="match status" value="1"/>
</dbReference>
<dbReference type="STRING" id="105231.A0A1Y1HXP9"/>
<evidence type="ECO:0000256" key="9">
    <source>
        <dbReference type="RuleBase" id="RU004011"/>
    </source>
</evidence>
<feature type="binding site" evidence="8">
    <location>
        <position position="130"/>
    </location>
    <ligand>
        <name>ATP</name>
        <dbReference type="ChEBI" id="CHEBI:30616"/>
    </ligand>
</feature>
<dbReference type="GO" id="GO:0006241">
    <property type="term" value="P:CTP biosynthetic process"/>
    <property type="evidence" value="ECO:0007669"/>
    <property type="project" value="InterPro"/>
</dbReference>
<feature type="binding site" evidence="8">
    <location>
        <position position="124"/>
    </location>
    <ligand>
        <name>ATP</name>
        <dbReference type="ChEBI" id="CHEBI:30616"/>
    </ligand>
</feature>
<sequence length="227" mass="24764">MGPCSMCWDGSSQIGLLHRLIPVLAILCGVLAPSGASATLQRTLALVKPDAVLSGHAANIKVDIEAAGFRIISERELRLSPEFVKRFYAEHAGRHFFEGLVDFMSSGQTLALVLERHDAVAAWRAMMGPTDSAAARGTFPDSMRAKYGTDGRRNAVHGSESVDRAREEIRMVFEEFTEESINGQITNVLVGTSALAAAIYGLRIMMLSWPVWDKVGLKQRPSYTKVA</sequence>
<comment type="catalytic activity">
    <reaction evidence="1">
        <text>a 2'-deoxyribonucleoside 5'-diphosphate + ATP = a 2'-deoxyribonucleoside 5'-triphosphate + ADP</text>
        <dbReference type="Rhea" id="RHEA:44640"/>
        <dbReference type="ChEBI" id="CHEBI:30616"/>
        <dbReference type="ChEBI" id="CHEBI:61560"/>
        <dbReference type="ChEBI" id="CHEBI:73316"/>
        <dbReference type="ChEBI" id="CHEBI:456216"/>
        <dbReference type="EC" id="2.7.4.6"/>
    </reaction>
</comment>
<dbReference type="AlphaFoldDB" id="A0A1Y1HXP9"/>
<dbReference type="PANTHER" id="PTHR46161:SF3">
    <property type="entry name" value="NUCLEOSIDE DIPHOSPHATE KINASE DDB_G0292928-RELATED"/>
    <property type="match status" value="1"/>
</dbReference>
<dbReference type="PRINTS" id="PR01243">
    <property type="entry name" value="NUCDPKINASE"/>
</dbReference>
<feature type="binding site" evidence="8">
    <location>
        <position position="144"/>
    </location>
    <ligand>
        <name>ATP</name>
        <dbReference type="ChEBI" id="CHEBI:30616"/>
    </ligand>
</feature>
<dbReference type="GO" id="GO:0006228">
    <property type="term" value="P:UTP biosynthetic process"/>
    <property type="evidence" value="ECO:0007669"/>
    <property type="project" value="InterPro"/>
</dbReference>
<feature type="binding site" evidence="8">
    <location>
        <position position="48"/>
    </location>
    <ligand>
        <name>ATP</name>
        <dbReference type="ChEBI" id="CHEBI:30616"/>
    </ligand>
</feature>
<feature type="binding site" evidence="8">
    <location>
        <position position="154"/>
    </location>
    <ligand>
        <name>ATP</name>
        <dbReference type="ChEBI" id="CHEBI:30616"/>
    </ligand>
</feature>
<gene>
    <name evidence="11" type="ORF">KFL_000770100</name>
</gene>
<proteinExistence type="inferred from homology"/>
<dbReference type="Pfam" id="PF00334">
    <property type="entry name" value="NDK"/>
    <property type="match status" value="1"/>
</dbReference>
<dbReference type="InterPro" id="IPR034907">
    <property type="entry name" value="NDK-like_dom"/>
</dbReference>
<evidence type="ECO:0000256" key="8">
    <source>
        <dbReference type="PROSITE-ProRule" id="PRU00706"/>
    </source>
</evidence>
<dbReference type="GO" id="GO:0005524">
    <property type="term" value="F:ATP binding"/>
    <property type="evidence" value="ECO:0007669"/>
    <property type="project" value="UniProtKB-KW"/>
</dbReference>
<dbReference type="OMA" id="MVIERRD"/>
<keyword evidence="6 11" id="KW-0418">Kinase</keyword>
<name>A0A1Y1HXP9_KLENI</name>
<keyword evidence="4" id="KW-0808">Transferase</keyword>
<evidence type="ECO:0000256" key="2">
    <source>
        <dbReference type="ARBA" id="ARBA00000937"/>
    </source>
</evidence>
<dbReference type="InterPro" id="IPR001564">
    <property type="entry name" value="Nucleoside_diP_kinase"/>
</dbReference>
<dbReference type="Gene3D" id="3.30.70.141">
    <property type="entry name" value="Nucleoside diphosphate kinase-like domain"/>
    <property type="match status" value="1"/>
</dbReference>
<comment type="catalytic activity">
    <reaction evidence="2">
        <text>a ribonucleoside 5'-diphosphate + ATP = a ribonucleoside 5'-triphosphate + ADP</text>
        <dbReference type="Rhea" id="RHEA:18113"/>
        <dbReference type="ChEBI" id="CHEBI:30616"/>
        <dbReference type="ChEBI" id="CHEBI:57930"/>
        <dbReference type="ChEBI" id="CHEBI:61557"/>
        <dbReference type="ChEBI" id="CHEBI:456216"/>
        <dbReference type="EC" id="2.7.4.6"/>
    </reaction>
</comment>
<feature type="binding site" evidence="8">
    <location>
        <position position="96"/>
    </location>
    <ligand>
        <name>ATP</name>
        <dbReference type="ChEBI" id="CHEBI:30616"/>
    </ligand>
</feature>
<reference evidence="11 12" key="1">
    <citation type="journal article" date="2014" name="Nat. Commun.">
        <title>Klebsormidium flaccidum genome reveals primary factors for plant terrestrial adaptation.</title>
        <authorList>
            <person name="Hori K."/>
            <person name="Maruyama F."/>
            <person name="Fujisawa T."/>
            <person name="Togashi T."/>
            <person name="Yamamoto N."/>
            <person name="Seo M."/>
            <person name="Sato S."/>
            <person name="Yamada T."/>
            <person name="Mori H."/>
            <person name="Tajima N."/>
            <person name="Moriyama T."/>
            <person name="Ikeuchi M."/>
            <person name="Watanabe M."/>
            <person name="Wada H."/>
            <person name="Kobayashi K."/>
            <person name="Saito M."/>
            <person name="Masuda T."/>
            <person name="Sasaki-Sekimoto Y."/>
            <person name="Mashiguchi K."/>
            <person name="Awai K."/>
            <person name="Shimojima M."/>
            <person name="Masuda S."/>
            <person name="Iwai M."/>
            <person name="Nobusawa T."/>
            <person name="Narise T."/>
            <person name="Kondo S."/>
            <person name="Saito H."/>
            <person name="Sato R."/>
            <person name="Murakawa M."/>
            <person name="Ihara Y."/>
            <person name="Oshima-Yamada Y."/>
            <person name="Ohtaka K."/>
            <person name="Satoh M."/>
            <person name="Sonobe K."/>
            <person name="Ishii M."/>
            <person name="Ohtani R."/>
            <person name="Kanamori-Sato M."/>
            <person name="Honoki R."/>
            <person name="Miyazaki D."/>
            <person name="Mochizuki H."/>
            <person name="Umetsu J."/>
            <person name="Higashi K."/>
            <person name="Shibata D."/>
            <person name="Kamiya Y."/>
            <person name="Sato N."/>
            <person name="Nakamura Y."/>
            <person name="Tabata S."/>
            <person name="Ida S."/>
            <person name="Kurokawa K."/>
            <person name="Ohta H."/>
        </authorList>
    </citation>
    <scope>NUCLEOTIDE SEQUENCE [LARGE SCALE GENOMIC DNA]</scope>
    <source>
        <strain evidence="11 12">NIES-2285</strain>
    </source>
</reference>
<keyword evidence="5" id="KW-0547">Nucleotide-binding</keyword>
<dbReference type="PANTHER" id="PTHR46161">
    <property type="entry name" value="NUCLEOSIDE DIPHOSPHATE KINASE"/>
    <property type="match status" value="1"/>
</dbReference>
<evidence type="ECO:0000313" key="12">
    <source>
        <dbReference type="Proteomes" id="UP000054558"/>
    </source>
</evidence>
<accession>A0A1Y1HXP9</accession>
<feature type="active site" description="Pros-phosphohistidine intermediate" evidence="8">
    <location>
        <position position="157"/>
    </location>
</feature>
<evidence type="ECO:0000256" key="4">
    <source>
        <dbReference type="ARBA" id="ARBA00022679"/>
    </source>
</evidence>
<dbReference type="PROSITE" id="PS51374">
    <property type="entry name" value="NDPK_LIKE"/>
    <property type="match status" value="1"/>
</dbReference>
<evidence type="ECO:0000256" key="5">
    <source>
        <dbReference type="ARBA" id="ARBA00022741"/>
    </source>
</evidence>
<evidence type="ECO:0000313" key="11">
    <source>
        <dbReference type="EMBL" id="GAQ81317.1"/>
    </source>
</evidence>
<dbReference type="OrthoDB" id="2162449at2759"/>
<keyword evidence="12" id="KW-1185">Reference proteome</keyword>
<dbReference type="EMBL" id="DF237026">
    <property type="protein sequence ID" value="GAQ81317.1"/>
    <property type="molecule type" value="Genomic_DNA"/>
</dbReference>
<keyword evidence="7" id="KW-0067">ATP-binding</keyword>
<evidence type="ECO:0000259" key="10">
    <source>
        <dbReference type="SMART" id="SM00562"/>
    </source>
</evidence>
<organism evidence="11 12">
    <name type="scientific">Klebsormidium nitens</name>
    <name type="common">Green alga</name>
    <name type="synonym">Ulothrix nitens</name>
    <dbReference type="NCBI Taxonomy" id="105231"/>
    <lineage>
        <taxon>Eukaryota</taxon>
        <taxon>Viridiplantae</taxon>
        <taxon>Streptophyta</taxon>
        <taxon>Klebsormidiophyceae</taxon>
        <taxon>Klebsormidiales</taxon>
        <taxon>Klebsormidiaceae</taxon>
        <taxon>Klebsormidium</taxon>
    </lineage>
</organism>
<dbReference type="Proteomes" id="UP000054558">
    <property type="component" value="Unassembled WGS sequence"/>
</dbReference>
<dbReference type="InterPro" id="IPR036850">
    <property type="entry name" value="NDK-like_dom_sf"/>
</dbReference>
<evidence type="ECO:0000256" key="7">
    <source>
        <dbReference type="ARBA" id="ARBA00022840"/>
    </source>
</evidence>
<dbReference type="GO" id="GO:0006183">
    <property type="term" value="P:GTP biosynthetic process"/>
    <property type="evidence" value="ECO:0007669"/>
    <property type="project" value="InterPro"/>
</dbReference>